<proteinExistence type="inferred from homology"/>
<evidence type="ECO:0000259" key="5">
    <source>
        <dbReference type="PROSITE" id="PS52004"/>
    </source>
</evidence>
<dbReference type="InterPro" id="IPR014031">
    <property type="entry name" value="Ketoacyl_synth_C"/>
</dbReference>
<feature type="domain" description="Ig-like" evidence="4">
    <location>
        <begin position="129"/>
        <end position="232"/>
    </location>
</feature>
<dbReference type="Pfam" id="PF02801">
    <property type="entry name" value="Ketoacyl-synt_C"/>
    <property type="match status" value="1"/>
</dbReference>
<dbReference type="OrthoDB" id="1141849at2"/>
<dbReference type="GO" id="GO:0006633">
    <property type="term" value="P:fatty acid biosynthetic process"/>
    <property type="evidence" value="ECO:0007669"/>
    <property type="project" value="TreeGrafter"/>
</dbReference>
<dbReference type="Gene3D" id="3.40.47.10">
    <property type="match status" value="1"/>
</dbReference>
<dbReference type="InterPro" id="IPR007110">
    <property type="entry name" value="Ig-like_dom"/>
</dbReference>
<reference evidence="6 7" key="1">
    <citation type="submission" date="2016-10" db="EMBL/GenBank/DDBJ databases">
        <authorList>
            <person name="de Groot N.N."/>
        </authorList>
    </citation>
    <scope>NUCLEOTIDE SEQUENCE [LARGE SCALE GENOMIC DNA]</scope>
    <source>
        <strain evidence="6 7">CGMCC 1.6114</strain>
    </source>
</reference>
<feature type="domain" description="Ketosynthase family 3 (KS3)" evidence="5">
    <location>
        <begin position="2"/>
        <end position="384"/>
    </location>
</feature>
<dbReference type="InterPro" id="IPR020841">
    <property type="entry name" value="PKS_Beta-ketoAc_synthase_dom"/>
</dbReference>
<evidence type="ECO:0000256" key="1">
    <source>
        <dbReference type="ARBA" id="ARBA00008467"/>
    </source>
</evidence>
<dbReference type="SMART" id="SM00825">
    <property type="entry name" value="PKS_KS"/>
    <property type="match status" value="1"/>
</dbReference>
<sequence length="384" mass="41581">MNNKVSIKSIASVSPLGIKENEIWQKYLSDEHCLEEREFGEFKAMVAPLAEGAKLEIEKLRVSDQKYKALDDTVLYAMYAARMAMKDAHWSSDDNFGVNMGSSRGATALFESYYEDFLSSGKTETLCSPTTTLGNISSWIAHDLQTKGPEISHSITCSTALHALLNGVAWINSGMTSKFMVGGSEASLTPFTIAQMKALKIYSRETDAYPCKALNPDKLGNTMVLGEGASVACLEKGVSDNAIAIIEGVGYATEVLQHNISISTNAECFQRSMKMALGNTSPSDVDVIVMHAPGTKKGDSSELNAIELVFGNQQPALTTNKWKVGHTFGASGMLSLELGIMMLQKQKFINVPYLNSNMEPEKIRKVMVNAVGFGGNAVSVLLSL</sequence>
<dbReference type="InterPro" id="IPR016039">
    <property type="entry name" value="Thiolase-like"/>
</dbReference>
<name>A0A1I6SGY1_9FLAO</name>
<accession>A0A1I6SGY1</accession>
<evidence type="ECO:0000313" key="6">
    <source>
        <dbReference type="EMBL" id="SFS76216.1"/>
    </source>
</evidence>
<dbReference type="PROSITE" id="PS52004">
    <property type="entry name" value="KS3_2"/>
    <property type="match status" value="1"/>
</dbReference>
<dbReference type="RefSeq" id="WP_074978100.1">
    <property type="nucleotide sequence ID" value="NZ_FPAG01000004.1"/>
</dbReference>
<dbReference type="AlphaFoldDB" id="A0A1I6SGY1"/>
<dbReference type="InterPro" id="IPR014030">
    <property type="entry name" value="Ketoacyl_synth_N"/>
</dbReference>
<evidence type="ECO:0000259" key="4">
    <source>
        <dbReference type="PROSITE" id="PS50835"/>
    </source>
</evidence>
<evidence type="ECO:0000256" key="2">
    <source>
        <dbReference type="ARBA" id="ARBA00022679"/>
    </source>
</evidence>
<dbReference type="GO" id="GO:0004315">
    <property type="term" value="F:3-oxoacyl-[acyl-carrier-protein] synthase activity"/>
    <property type="evidence" value="ECO:0007669"/>
    <property type="project" value="TreeGrafter"/>
</dbReference>
<organism evidence="6 7">
    <name type="scientific">Zhouia amylolytica</name>
    <dbReference type="NCBI Taxonomy" id="376730"/>
    <lineage>
        <taxon>Bacteria</taxon>
        <taxon>Pseudomonadati</taxon>
        <taxon>Bacteroidota</taxon>
        <taxon>Flavobacteriia</taxon>
        <taxon>Flavobacteriales</taxon>
        <taxon>Flavobacteriaceae</taxon>
        <taxon>Zhouia</taxon>
    </lineage>
</organism>
<dbReference type="Proteomes" id="UP000183209">
    <property type="component" value="Unassembled WGS sequence"/>
</dbReference>
<dbReference type="Pfam" id="PF00109">
    <property type="entry name" value="ketoacyl-synt"/>
    <property type="match status" value="1"/>
</dbReference>
<keyword evidence="2 3" id="KW-0808">Transferase</keyword>
<comment type="similarity">
    <text evidence="1 3">Belongs to the thiolase-like superfamily. Beta-ketoacyl-ACP synthases family.</text>
</comment>
<dbReference type="EMBL" id="FPAG01000004">
    <property type="protein sequence ID" value="SFS76216.1"/>
    <property type="molecule type" value="Genomic_DNA"/>
</dbReference>
<evidence type="ECO:0000256" key="3">
    <source>
        <dbReference type="RuleBase" id="RU003694"/>
    </source>
</evidence>
<protein>
    <submittedName>
        <fullName evidence="6">3-oxoacyl-(Acyl-carrier-protein) synthase</fullName>
    </submittedName>
</protein>
<dbReference type="PROSITE" id="PS50835">
    <property type="entry name" value="IG_LIKE"/>
    <property type="match status" value="1"/>
</dbReference>
<dbReference type="InterPro" id="IPR000794">
    <property type="entry name" value="Beta-ketoacyl_synthase"/>
</dbReference>
<evidence type="ECO:0000313" key="7">
    <source>
        <dbReference type="Proteomes" id="UP000183209"/>
    </source>
</evidence>
<dbReference type="PANTHER" id="PTHR11712:SF336">
    <property type="entry name" value="3-OXOACYL-[ACYL-CARRIER-PROTEIN] SYNTHASE, MITOCHONDRIAL"/>
    <property type="match status" value="1"/>
</dbReference>
<dbReference type="SUPFAM" id="SSF53901">
    <property type="entry name" value="Thiolase-like"/>
    <property type="match status" value="1"/>
</dbReference>
<gene>
    <name evidence="6" type="ORF">SAMN04487906_1608</name>
</gene>
<dbReference type="PANTHER" id="PTHR11712">
    <property type="entry name" value="POLYKETIDE SYNTHASE-RELATED"/>
    <property type="match status" value="1"/>
</dbReference>